<dbReference type="Proteomes" id="UP000557772">
    <property type="component" value="Unassembled WGS sequence"/>
</dbReference>
<dbReference type="RefSeq" id="WP_171152647.1">
    <property type="nucleotide sequence ID" value="NZ_JABENB010000001.1"/>
</dbReference>
<organism evidence="2 3">
    <name type="scientific">Flexivirga aerilata</name>
    <dbReference type="NCBI Taxonomy" id="1656889"/>
    <lineage>
        <taxon>Bacteria</taxon>
        <taxon>Bacillati</taxon>
        <taxon>Actinomycetota</taxon>
        <taxon>Actinomycetes</taxon>
        <taxon>Micrococcales</taxon>
        <taxon>Dermacoccaceae</taxon>
        <taxon>Flexivirga</taxon>
    </lineage>
</organism>
<evidence type="ECO:0000313" key="3">
    <source>
        <dbReference type="Proteomes" id="UP000557772"/>
    </source>
</evidence>
<dbReference type="AlphaFoldDB" id="A0A849APD5"/>
<gene>
    <name evidence="2" type="ORF">HJ588_05040</name>
</gene>
<keyword evidence="1" id="KW-1133">Transmembrane helix</keyword>
<feature type="transmembrane region" description="Helical" evidence="1">
    <location>
        <begin position="44"/>
        <end position="63"/>
    </location>
</feature>
<sequence length="162" mass="17001">MNAPDTINGLPAHPLIVHATVVLVPLAALAVILHAVWPAARRRLGVLTPVLGVVALILTWVTIGAGEALARDLGPAGTSPAVQRHEHFAEQLPPWAIALAVISVGEWLWFRYDVPARISRHTARRGSDLAVRAVSCVVAVGMTVMLVRAGDAGARATWGGVG</sequence>
<protein>
    <recommendedName>
        <fullName evidence="4">DUF2231 domain-containing protein</fullName>
    </recommendedName>
</protein>
<name>A0A849APD5_9MICO</name>
<keyword evidence="1" id="KW-0472">Membrane</keyword>
<dbReference type="EMBL" id="JABENB010000001">
    <property type="protein sequence ID" value="NNG38642.1"/>
    <property type="molecule type" value="Genomic_DNA"/>
</dbReference>
<comment type="caution">
    <text evidence="2">The sequence shown here is derived from an EMBL/GenBank/DDBJ whole genome shotgun (WGS) entry which is preliminary data.</text>
</comment>
<proteinExistence type="predicted"/>
<accession>A0A849APD5</accession>
<evidence type="ECO:0000256" key="1">
    <source>
        <dbReference type="SAM" id="Phobius"/>
    </source>
</evidence>
<reference evidence="2 3" key="1">
    <citation type="submission" date="2020-05" db="EMBL/GenBank/DDBJ databases">
        <title>Flexivirga sp. ID2601S isolated from air conditioner.</title>
        <authorList>
            <person name="Kim D.H."/>
        </authorList>
    </citation>
    <scope>NUCLEOTIDE SEQUENCE [LARGE SCALE GENOMIC DNA]</scope>
    <source>
        <strain evidence="2 3">ID2601S</strain>
    </source>
</reference>
<keyword evidence="3" id="KW-1185">Reference proteome</keyword>
<evidence type="ECO:0008006" key="4">
    <source>
        <dbReference type="Google" id="ProtNLM"/>
    </source>
</evidence>
<keyword evidence="1" id="KW-0812">Transmembrane</keyword>
<feature type="transmembrane region" description="Helical" evidence="1">
    <location>
        <begin position="15"/>
        <end position="37"/>
    </location>
</feature>
<feature type="transmembrane region" description="Helical" evidence="1">
    <location>
        <begin position="92"/>
        <end position="109"/>
    </location>
</feature>
<evidence type="ECO:0000313" key="2">
    <source>
        <dbReference type="EMBL" id="NNG38642.1"/>
    </source>
</evidence>
<feature type="transmembrane region" description="Helical" evidence="1">
    <location>
        <begin position="129"/>
        <end position="149"/>
    </location>
</feature>